<dbReference type="SMART" id="SM00535">
    <property type="entry name" value="RIBOc"/>
    <property type="match status" value="1"/>
</dbReference>
<dbReference type="EC" id="3.1.26.3" evidence="8"/>
<feature type="binding site" evidence="8">
    <location>
        <position position="130"/>
    </location>
    <ligand>
        <name>Mg(2+)</name>
        <dbReference type="ChEBI" id="CHEBI:18420"/>
    </ligand>
</feature>
<dbReference type="SMART" id="SM00358">
    <property type="entry name" value="DSRM"/>
    <property type="match status" value="1"/>
</dbReference>
<dbReference type="Gene3D" id="1.10.1520.10">
    <property type="entry name" value="Ribonuclease III domain"/>
    <property type="match status" value="1"/>
</dbReference>
<evidence type="ECO:0000256" key="3">
    <source>
        <dbReference type="ARBA" id="ARBA00022664"/>
    </source>
</evidence>
<dbReference type="GO" id="GO:0046872">
    <property type="term" value="F:metal ion binding"/>
    <property type="evidence" value="ECO:0007669"/>
    <property type="project" value="UniProtKB-KW"/>
</dbReference>
<dbReference type="CDD" id="cd00593">
    <property type="entry name" value="RIBOc"/>
    <property type="match status" value="1"/>
</dbReference>
<evidence type="ECO:0000256" key="8">
    <source>
        <dbReference type="HAMAP-Rule" id="MF_00104"/>
    </source>
</evidence>
<evidence type="ECO:0000256" key="4">
    <source>
        <dbReference type="ARBA" id="ARBA00022722"/>
    </source>
</evidence>
<name>A0A1G6KL14_9BACT</name>
<evidence type="ECO:0000256" key="6">
    <source>
        <dbReference type="ARBA" id="ARBA00022801"/>
    </source>
</evidence>
<dbReference type="PROSITE" id="PS50137">
    <property type="entry name" value="DS_RBD"/>
    <property type="match status" value="1"/>
</dbReference>
<dbReference type="InterPro" id="IPR011907">
    <property type="entry name" value="RNase_III"/>
</dbReference>
<keyword evidence="8" id="KW-0963">Cytoplasm</keyword>
<dbReference type="GO" id="GO:0005737">
    <property type="term" value="C:cytoplasm"/>
    <property type="evidence" value="ECO:0007669"/>
    <property type="project" value="UniProtKB-SubCell"/>
</dbReference>
<dbReference type="InterPro" id="IPR036389">
    <property type="entry name" value="RNase_III_sf"/>
</dbReference>
<evidence type="ECO:0000256" key="2">
    <source>
        <dbReference type="ARBA" id="ARBA00010183"/>
    </source>
</evidence>
<evidence type="ECO:0000256" key="5">
    <source>
        <dbReference type="ARBA" id="ARBA00022759"/>
    </source>
</evidence>
<protein>
    <recommendedName>
        <fullName evidence="8">Ribonuclease 3</fullName>
        <ecNumber evidence="8">3.1.26.3</ecNumber>
    </recommendedName>
    <alternativeName>
        <fullName evidence="8">Ribonuclease III</fullName>
        <shortName evidence="8">RNase III</shortName>
    </alternativeName>
</protein>
<comment type="similarity">
    <text evidence="2">Belongs to the ribonuclease III family.</text>
</comment>
<dbReference type="Gene3D" id="3.30.160.20">
    <property type="match status" value="1"/>
</dbReference>
<dbReference type="Pfam" id="PF00035">
    <property type="entry name" value="dsrm"/>
    <property type="match status" value="1"/>
</dbReference>
<keyword evidence="3 8" id="KW-0507">mRNA processing</keyword>
<keyword evidence="8" id="KW-0460">Magnesium</keyword>
<dbReference type="SUPFAM" id="SSF69065">
    <property type="entry name" value="RNase III domain-like"/>
    <property type="match status" value="1"/>
</dbReference>
<dbReference type="PROSITE" id="PS00517">
    <property type="entry name" value="RNASE_3_1"/>
    <property type="match status" value="1"/>
</dbReference>
<sequence length="265" mass="30697">MRVSIIHRRRFKSVRDREFYVEFKRAIGFYPQNINLYKLAFIHKSASIVLPSGQSVNNERLEYLGDAILDAIIADFLFEQYPSEREGFLTKMRAKIVSRTHLNRLSVQMGLQRLIISNSCNSTQRHIFGDALEAFIGAMYLDKGYKKTRKYLIRKIFKKFVNLNVLEHLETDFKSRIIEWGQKHRRSVTFDYREEHEAKETSPIFFALLYIANTLAGEGQGSSKKEAEQNAAMIVLSNEEQLNLLAQNIIEEAHLGPEECVNSSL</sequence>
<dbReference type="InterPro" id="IPR000999">
    <property type="entry name" value="RNase_III_dom"/>
</dbReference>
<dbReference type="PANTHER" id="PTHR11207:SF0">
    <property type="entry name" value="RIBONUCLEASE 3"/>
    <property type="match status" value="1"/>
</dbReference>
<keyword evidence="8" id="KW-0479">Metal-binding</keyword>
<keyword evidence="5 8" id="KW-0255">Endonuclease</keyword>
<dbReference type="GO" id="GO:0010468">
    <property type="term" value="P:regulation of gene expression"/>
    <property type="evidence" value="ECO:0007669"/>
    <property type="project" value="TreeGrafter"/>
</dbReference>
<evidence type="ECO:0000256" key="7">
    <source>
        <dbReference type="ARBA" id="ARBA00022884"/>
    </source>
</evidence>
<evidence type="ECO:0000313" key="12">
    <source>
        <dbReference type="Proteomes" id="UP000199452"/>
    </source>
</evidence>
<reference evidence="11 12" key="1">
    <citation type="submission" date="2016-09" db="EMBL/GenBank/DDBJ databases">
        <authorList>
            <person name="Capua I."/>
            <person name="De Benedictis P."/>
            <person name="Joannis T."/>
            <person name="Lombin L.H."/>
            <person name="Cattoli G."/>
        </authorList>
    </citation>
    <scope>NUCLEOTIDE SEQUENCE [LARGE SCALE GENOMIC DNA]</scope>
    <source>
        <strain evidence="11 12">A7P-90m</strain>
    </source>
</reference>
<comment type="function">
    <text evidence="8">Digests double-stranded RNA. Involved in the processing of primary rRNA transcript to yield the immediate precursors to the large and small rRNAs (23S and 16S). Processes some mRNAs, and tRNAs when they are encoded in the rRNA operon. Processes pre-crRNA and tracrRNA of type II CRISPR loci if present in the organism.</text>
</comment>
<evidence type="ECO:0000259" key="9">
    <source>
        <dbReference type="PROSITE" id="PS50137"/>
    </source>
</evidence>
<dbReference type="NCBIfam" id="TIGR02191">
    <property type="entry name" value="RNaseIII"/>
    <property type="match status" value="1"/>
</dbReference>
<evidence type="ECO:0000313" key="11">
    <source>
        <dbReference type="EMBL" id="SDC31225.1"/>
    </source>
</evidence>
<feature type="binding site" evidence="8">
    <location>
        <position position="133"/>
    </location>
    <ligand>
        <name>Mg(2+)</name>
        <dbReference type="ChEBI" id="CHEBI:18420"/>
    </ligand>
</feature>
<keyword evidence="7 8" id="KW-0694">RNA-binding</keyword>
<keyword evidence="8" id="KW-0699">rRNA-binding</keyword>
<dbReference type="EMBL" id="FMYP01000025">
    <property type="protein sequence ID" value="SDC31225.1"/>
    <property type="molecule type" value="Genomic_DNA"/>
</dbReference>
<dbReference type="SUPFAM" id="SSF54768">
    <property type="entry name" value="dsRNA-binding domain-like"/>
    <property type="match status" value="1"/>
</dbReference>
<keyword evidence="4 8" id="KW-0540">Nuclease</keyword>
<feature type="active site" evidence="8">
    <location>
        <position position="133"/>
    </location>
</feature>
<comment type="catalytic activity">
    <reaction evidence="1 8">
        <text>Endonucleolytic cleavage to 5'-phosphomonoester.</text>
        <dbReference type="EC" id="3.1.26.3"/>
    </reaction>
</comment>
<comment type="cofactor">
    <cofactor evidence="8">
        <name>Mg(2+)</name>
        <dbReference type="ChEBI" id="CHEBI:18420"/>
    </cofactor>
</comment>
<feature type="domain" description="RNase III" evidence="10">
    <location>
        <begin position="20"/>
        <end position="144"/>
    </location>
</feature>
<dbReference type="PANTHER" id="PTHR11207">
    <property type="entry name" value="RIBONUCLEASE III"/>
    <property type="match status" value="1"/>
</dbReference>
<dbReference type="PROSITE" id="PS50142">
    <property type="entry name" value="RNASE_3_2"/>
    <property type="match status" value="1"/>
</dbReference>
<comment type="subcellular location">
    <subcellularLocation>
        <location evidence="8">Cytoplasm</location>
    </subcellularLocation>
</comment>
<keyword evidence="8" id="KW-0698">rRNA processing</keyword>
<dbReference type="CDD" id="cd10845">
    <property type="entry name" value="DSRM_RNAse_III_family"/>
    <property type="match status" value="1"/>
</dbReference>
<dbReference type="GO" id="GO:0006364">
    <property type="term" value="P:rRNA processing"/>
    <property type="evidence" value="ECO:0007669"/>
    <property type="project" value="UniProtKB-UniRule"/>
</dbReference>
<comment type="subunit">
    <text evidence="8">Homodimer.</text>
</comment>
<accession>A0A1G6KL14</accession>
<feature type="active site" evidence="8">
    <location>
        <position position="66"/>
    </location>
</feature>
<feature type="binding site" evidence="8">
    <location>
        <position position="62"/>
    </location>
    <ligand>
        <name>Mg(2+)</name>
        <dbReference type="ChEBI" id="CHEBI:18420"/>
    </ligand>
</feature>
<dbReference type="Proteomes" id="UP000199452">
    <property type="component" value="Unassembled WGS sequence"/>
</dbReference>
<gene>
    <name evidence="8" type="primary">rnc</name>
    <name evidence="11" type="ORF">SAMN05216323_102531</name>
</gene>
<evidence type="ECO:0000259" key="10">
    <source>
        <dbReference type="PROSITE" id="PS50142"/>
    </source>
</evidence>
<dbReference type="Pfam" id="PF14622">
    <property type="entry name" value="Ribonucleas_3_3"/>
    <property type="match status" value="1"/>
</dbReference>
<feature type="domain" description="DRBM" evidence="9">
    <location>
        <begin position="172"/>
        <end position="241"/>
    </location>
</feature>
<dbReference type="RefSeq" id="WP_170830043.1">
    <property type="nucleotide sequence ID" value="NZ_FMYP01000025.1"/>
</dbReference>
<dbReference type="HAMAP" id="MF_00104">
    <property type="entry name" value="RNase_III"/>
    <property type="match status" value="1"/>
</dbReference>
<proteinExistence type="inferred from homology"/>
<dbReference type="GO" id="GO:0008033">
    <property type="term" value="P:tRNA processing"/>
    <property type="evidence" value="ECO:0007669"/>
    <property type="project" value="UniProtKB-KW"/>
</dbReference>
<evidence type="ECO:0000256" key="1">
    <source>
        <dbReference type="ARBA" id="ARBA00000109"/>
    </source>
</evidence>
<dbReference type="InterPro" id="IPR014720">
    <property type="entry name" value="dsRBD_dom"/>
</dbReference>
<dbReference type="GO" id="GO:0006397">
    <property type="term" value="P:mRNA processing"/>
    <property type="evidence" value="ECO:0007669"/>
    <property type="project" value="UniProtKB-UniRule"/>
</dbReference>
<organism evidence="11 12">
    <name type="scientific">Williamwhitmania taraxaci</name>
    <dbReference type="NCBI Taxonomy" id="1640674"/>
    <lineage>
        <taxon>Bacteria</taxon>
        <taxon>Pseudomonadati</taxon>
        <taxon>Bacteroidota</taxon>
        <taxon>Bacteroidia</taxon>
        <taxon>Bacteroidales</taxon>
        <taxon>Williamwhitmaniaceae</taxon>
        <taxon>Williamwhitmania</taxon>
    </lineage>
</organism>
<dbReference type="AlphaFoldDB" id="A0A1G6KL14"/>
<dbReference type="STRING" id="1640674.SAMN05216323_102531"/>
<keyword evidence="6 8" id="KW-0378">Hydrolase</keyword>
<dbReference type="GO" id="GO:0019843">
    <property type="term" value="F:rRNA binding"/>
    <property type="evidence" value="ECO:0007669"/>
    <property type="project" value="UniProtKB-KW"/>
</dbReference>
<dbReference type="GO" id="GO:0004525">
    <property type="term" value="F:ribonuclease III activity"/>
    <property type="evidence" value="ECO:0007669"/>
    <property type="project" value="UniProtKB-UniRule"/>
</dbReference>
<keyword evidence="8" id="KW-0819">tRNA processing</keyword>
<dbReference type="GO" id="GO:0003725">
    <property type="term" value="F:double-stranded RNA binding"/>
    <property type="evidence" value="ECO:0007669"/>
    <property type="project" value="TreeGrafter"/>
</dbReference>
<keyword evidence="12" id="KW-1185">Reference proteome</keyword>